<dbReference type="Proteomes" id="UP001151760">
    <property type="component" value="Unassembled WGS sequence"/>
</dbReference>
<dbReference type="EMBL" id="BQNB010015346">
    <property type="protein sequence ID" value="GJT38959.1"/>
    <property type="molecule type" value="Genomic_DNA"/>
</dbReference>
<comment type="caution">
    <text evidence="3">The sequence shown here is derived from an EMBL/GenBank/DDBJ whole genome shotgun (WGS) entry which is preliminary data.</text>
</comment>
<feature type="domain" description="RNase H type-1" evidence="2">
    <location>
        <begin position="318"/>
        <end position="386"/>
    </location>
</feature>
<dbReference type="InterPro" id="IPR043128">
    <property type="entry name" value="Rev_trsase/Diguanyl_cyclase"/>
</dbReference>
<evidence type="ECO:0000313" key="3">
    <source>
        <dbReference type="EMBL" id="GJT38959.1"/>
    </source>
</evidence>
<dbReference type="InterPro" id="IPR036397">
    <property type="entry name" value="RNaseH_sf"/>
</dbReference>
<keyword evidence="3" id="KW-0548">Nucleotidyltransferase</keyword>
<evidence type="ECO:0000313" key="4">
    <source>
        <dbReference type="Proteomes" id="UP001151760"/>
    </source>
</evidence>
<evidence type="ECO:0000259" key="2">
    <source>
        <dbReference type="Pfam" id="PF13456"/>
    </source>
</evidence>
<dbReference type="GO" id="GO:0003964">
    <property type="term" value="F:RNA-directed DNA polymerase activity"/>
    <property type="evidence" value="ECO:0007669"/>
    <property type="project" value="UniProtKB-KW"/>
</dbReference>
<evidence type="ECO:0000256" key="1">
    <source>
        <dbReference type="SAM" id="MobiDB-lite"/>
    </source>
</evidence>
<gene>
    <name evidence="3" type="ORF">Tco_0938824</name>
</gene>
<dbReference type="PANTHER" id="PTHR48475:SF2">
    <property type="entry name" value="RIBONUCLEASE H"/>
    <property type="match status" value="1"/>
</dbReference>
<dbReference type="Gene3D" id="3.30.420.10">
    <property type="entry name" value="Ribonuclease H-like superfamily/Ribonuclease H"/>
    <property type="match status" value="1"/>
</dbReference>
<reference evidence="3" key="1">
    <citation type="journal article" date="2022" name="Int. J. Mol. Sci.">
        <title>Draft Genome of Tanacetum Coccineum: Genomic Comparison of Closely Related Tanacetum-Family Plants.</title>
        <authorList>
            <person name="Yamashiro T."/>
            <person name="Shiraishi A."/>
            <person name="Nakayama K."/>
            <person name="Satake H."/>
        </authorList>
    </citation>
    <scope>NUCLEOTIDE SEQUENCE</scope>
</reference>
<dbReference type="Gene3D" id="3.30.70.270">
    <property type="match status" value="1"/>
</dbReference>
<dbReference type="InterPro" id="IPR043502">
    <property type="entry name" value="DNA/RNA_pol_sf"/>
</dbReference>
<dbReference type="SUPFAM" id="SSF56672">
    <property type="entry name" value="DNA/RNA polymerases"/>
    <property type="match status" value="1"/>
</dbReference>
<proteinExistence type="predicted"/>
<protein>
    <submittedName>
        <fullName evidence="3">Reverse transcriptase domain-containing protein</fullName>
    </submittedName>
</protein>
<dbReference type="InterPro" id="IPR002156">
    <property type="entry name" value="RNaseH_domain"/>
</dbReference>
<reference evidence="3" key="2">
    <citation type="submission" date="2022-01" db="EMBL/GenBank/DDBJ databases">
        <authorList>
            <person name="Yamashiro T."/>
            <person name="Shiraishi A."/>
            <person name="Satake H."/>
            <person name="Nakayama K."/>
        </authorList>
    </citation>
    <scope>NUCLEOTIDE SEQUENCE</scope>
</reference>
<keyword evidence="4" id="KW-1185">Reference proteome</keyword>
<organism evidence="3 4">
    <name type="scientific">Tanacetum coccineum</name>
    <dbReference type="NCBI Taxonomy" id="301880"/>
    <lineage>
        <taxon>Eukaryota</taxon>
        <taxon>Viridiplantae</taxon>
        <taxon>Streptophyta</taxon>
        <taxon>Embryophyta</taxon>
        <taxon>Tracheophyta</taxon>
        <taxon>Spermatophyta</taxon>
        <taxon>Magnoliopsida</taxon>
        <taxon>eudicotyledons</taxon>
        <taxon>Gunneridae</taxon>
        <taxon>Pentapetalae</taxon>
        <taxon>asterids</taxon>
        <taxon>campanulids</taxon>
        <taxon>Asterales</taxon>
        <taxon>Asteraceae</taxon>
        <taxon>Asteroideae</taxon>
        <taxon>Anthemideae</taxon>
        <taxon>Anthemidinae</taxon>
        <taxon>Tanacetum</taxon>
    </lineage>
</organism>
<sequence>MTSEREITPPPSFSAVPTTTTMFSATTPENTPLAYRASTSTNPSPMISPTFVEANYETLESLLRDRQRKMRNNDLQTELEYFTQDYDEEREMESRPEPVIAITPPLRAASPRDTLGNISNVVDKVFSKQIRRNLEAYVDDMVIKSTSKEGMLSDIQETFERFWSINMKLNPKKCLFGVEEGLFSGHLITKQGIKANPTKIKAVTELEQPRALKDIQSLNGKLAALSCFLSKGAKRSLPFFKGVTKGHTQLPCTVKAYIGIGACSKKASKILSSSHDNGSHSEKKVKEKELSDPNNEWKLYTDGASSSDSAGARLMLIDPAEYKALLAGLYIAQEIEITKVAIFLDSQLMVNQIKGTYIKKQLSVKSYLQKVKTALKRFEGYTVDHV</sequence>
<dbReference type="PANTHER" id="PTHR48475">
    <property type="entry name" value="RIBONUCLEASE H"/>
    <property type="match status" value="1"/>
</dbReference>
<name>A0ABQ5DIZ5_9ASTR</name>
<dbReference type="Pfam" id="PF13456">
    <property type="entry name" value="RVT_3"/>
    <property type="match status" value="1"/>
</dbReference>
<feature type="region of interest" description="Disordered" evidence="1">
    <location>
        <begin position="1"/>
        <end position="26"/>
    </location>
</feature>
<keyword evidence="3" id="KW-0808">Transferase</keyword>
<accession>A0ABQ5DIZ5</accession>
<keyword evidence="3" id="KW-0695">RNA-directed DNA polymerase</keyword>